<dbReference type="InterPro" id="IPR024034">
    <property type="entry name" value="ATPase_F1/V1_b/a_C"/>
</dbReference>
<proteinExistence type="inferred from homology"/>
<keyword evidence="6" id="KW-1278">Translocase</keyword>
<dbReference type="Proteomes" id="UP000823674">
    <property type="component" value="Chromosome A08"/>
</dbReference>
<accession>A0ABQ7LT41</accession>
<dbReference type="PANTHER" id="PTHR43607">
    <property type="entry name" value="V-TYPE PROTON ATPASE CATALYTIC SUBUNIT A"/>
    <property type="match status" value="1"/>
</dbReference>
<evidence type="ECO:0000256" key="3">
    <source>
        <dbReference type="ARBA" id="ARBA00022741"/>
    </source>
</evidence>
<dbReference type="InterPro" id="IPR055190">
    <property type="entry name" value="ATP-synt_VA_C"/>
</dbReference>
<dbReference type="CDD" id="cd18111">
    <property type="entry name" value="ATP-synt_V_A-type_alpha_C"/>
    <property type="match status" value="1"/>
</dbReference>
<evidence type="ECO:0000256" key="1">
    <source>
        <dbReference type="ARBA" id="ARBA00008936"/>
    </source>
</evidence>
<evidence type="ECO:0000259" key="8">
    <source>
        <dbReference type="Pfam" id="PF22919"/>
    </source>
</evidence>
<evidence type="ECO:0000256" key="6">
    <source>
        <dbReference type="ARBA" id="ARBA00022967"/>
    </source>
</evidence>
<keyword evidence="7" id="KW-0406">Ion transport</keyword>
<evidence type="ECO:0000256" key="7">
    <source>
        <dbReference type="ARBA" id="ARBA00023065"/>
    </source>
</evidence>
<comment type="similarity">
    <text evidence="1">Belongs to the ATPase alpha/beta chains family.</text>
</comment>
<sequence length="250" mass="27988">MATLDGVHRVLNPDGVFISIAFGQPHFRRPLFMDPKLTCSLEITLLAMDSIIFSIQSCVSFSATAPPTTPTVFWGLDKKLAQREHFLSVNCLISYSKYSTELESFYEKFDPDFINIRTKAREVLQREDDLSEIVQLVGKDALAEGDKITLEPAKLLREDYLAQNAFTPTISSRSDTHQSFFTKASSRKPQELRGHGSRHSTVSFLESDVNVMAYFTEYFAAVIGKGAEVKFAASLLMSDIVALLNNEDNL</sequence>
<evidence type="ECO:0000256" key="4">
    <source>
        <dbReference type="ARBA" id="ARBA00022781"/>
    </source>
</evidence>
<feature type="domain" description="ATP synthase A/B type C-terminal" evidence="8">
    <location>
        <begin position="104"/>
        <end position="168"/>
    </location>
</feature>
<reference evidence="9 10" key="1">
    <citation type="submission" date="2021-03" db="EMBL/GenBank/DDBJ databases">
        <authorList>
            <person name="King G.J."/>
            <person name="Bancroft I."/>
            <person name="Baten A."/>
            <person name="Bloomfield J."/>
            <person name="Borpatragohain P."/>
            <person name="He Z."/>
            <person name="Irish N."/>
            <person name="Irwin J."/>
            <person name="Liu K."/>
            <person name="Mauleon R.P."/>
            <person name="Moore J."/>
            <person name="Morris R."/>
            <person name="Ostergaard L."/>
            <person name="Wang B."/>
            <person name="Wells R."/>
        </authorList>
    </citation>
    <scope>NUCLEOTIDE SEQUENCE [LARGE SCALE GENOMIC DNA]</scope>
    <source>
        <strain evidence="9">R-o-18</strain>
        <tissue evidence="9">Leaf</tissue>
    </source>
</reference>
<dbReference type="EMBL" id="JADBGQ010000007">
    <property type="protein sequence ID" value="KAG5389737.1"/>
    <property type="molecule type" value="Genomic_DNA"/>
</dbReference>
<name>A0ABQ7LT41_BRACM</name>
<keyword evidence="2" id="KW-0813">Transport</keyword>
<dbReference type="Gene3D" id="1.10.1140.10">
    <property type="entry name" value="Bovine Mitochondrial F1-atpase, Atp Synthase Beta Chain, Chain D, domain 3"/>
    <property type="match status" value="1"/>
</dbReference>
<keyword evidence="4" id="KW-0375">Hydrogen ion transport</keyword>
<comment type="caution">
    <text evidence="9">The sequence shown here is derived from an EMBL/GenBank/DDBJ whole genome shotgun (WGS) entry which is preliminary data.</text>
</comment>
<organism evidence="9 10">
    <name type="scientific">Brassica rapa subsp. trilocularis</name>
    <dbReference type="NCBI Taxonomy" id="1813537"/>
    <lineage>
        <taxon>Eukaryota</taxon>
        <taxon>Viridiplantae</taxon>
        <taxon>Streptophyta</taxon>
        <taxon>Embryophyta</taxon>
        <taxon>Tracheophyta</taxon>
        <taxon>Spermatophyta</taxon>
        <taxon>Magnoliopsida</taxon>
        <taxon>eudicotyledons</taxon>
        <taxon>Gunneridae</taxon>
        <taxon>Pentapetalae</taxon>
        <taxon>rosids</taxon>
        <taxon>malvids</taxon>
        <taxon>Brassicales</taxon>
        <taxon>Brassicaceae</taxon>
        <taxon>Brassiceae</taxon>
        <taxon>Brassica</taxon>
    </lineage>
</organism>
<dbReference type="Pfam" id="PF22919">
    <property type="entry name" value="ATP-synt_VA_C"/>
    <property type="match status" value="1"/>
</dbReference>
<dbReference type="InterPro" id="IPR029063">
    <property type="entry name" value="SAM-dependent_MTases_sf"/>
</dbReference>
<dbReference type="Gene3D" id="3.40.50.150">
    <property type="entry name" value="Vaccinia Virus protein VP39"/>
    <property type="match status" value="1"/>
</dbReference>
<evidence type="ECO:0000313" key="10">
    <source>
        <dbReference type="Proteomes" id="UP000823674"/>
    </source>
</evidence>
<dbReference type="SUPFAM" id="SSF47917">
    <property type="entry name" value="C-terminal domain of alpha and beta subunits of F1 ATP synthase"/>
    <property type="match status" value="1"/>
</dbReference>
<gene>
    <name evidence="9" type="primary">A08p023780.1_BraROA</name>
    <name evidence="9" type="ORF">IGI04_031278</name>
</gene>
<evidence type="ECO:0000256" key="2">
    <source>
        <dbReference type="ARBA" id="ARBA00022448"/>
    </source>
</evidence>
<evidence type="ECO:0000256" key="5">
    <source>
        <dbReference type="ARBA" id="ARBA00022840"/>
    </source>
</evidence>
<keyword evidence="3" id="KW-0547">Nucleotide-binding</keyword>
<keyword evidence="10" id="KW-1185">Reference proteome</keyword>
<dbReference type="InterPro" id="IPR022878">
    <property type="entry name" value="V-ATPase_asu"/>
</dbReference>
<evidence type="ECO:0000313" key="9">
    <source>
        <dbReference type="EMBL" id="KAG5389737.1"/>
    </source>
</evidence>
<dbReference type="PANTHER" id="PTHR43607:SF1">
    <property type="entry name" value="H(+)-TRANSPORTING TWO-SECTOR ATPASE"/>
    <property type="match status" value="1"/>
</dbReference>
<keyword evidence="5" id="KW-0067">ATP-binding</keyword>
<protein>
    <recommendedName>
        <fullName evidence="8">ATP synthase A/B type C-terminal domain-containing protein</fullName>
    </recommendedName>
</protein>